<evidence type="ECO:0000313" key="2">
    <source>
        <dbReference type="Proteomes" id="UP001059380"/>
    </source>
</evidence>
<gene>
    <name evidence="1" type="ORF">MOP44_01570</name>
</gene>
<protein>
    <submittedName>
        <fullName evidence="1">Uncharacterized protein</fullName>
    </submittedName>
</protein>
<evidence type="ECO:0000313" key="1">
    <source>
        <dbReference type="EMBL" id="UWZ84635.1"/>
    </source>
</evidence>
<dbReference type="RefSeq" id="WP_260794141.1">
    <property type="nucleotide sequence ID" value="NZ_CP093313.1"/>
</dbReference>
<sequence>MTKAGTREQGVGSRRLRRRLGGWLRELGQAIAESEYETTPQPQRRELEEQVDRLNRSLEYAEKAHDAVARRLARTEELLFAATEGYEVPGLTPAEIERLALLAEECGEAVQAVCKVLRHGWESQSPYGGKTNRVALEREIGNVRAVVNLMLDEKDVRLGDVQAWQRAKRGQIVKWTHHQACSMPRDEQLAMIELIQLNGGSER</sequence>
<dbReference type="KEGG" id="orp:MOP44_01570"/>
<organism evidence="1 2">
    <name type="scientific">Occallatibacter riparius</name>
    <dbReference type="NCBI Taxonomy" id="1002689"/>
    <lineage>
        <taxon>Bacteria</taxon>
        <taxon>Pseudomonadati</taxon>
        <taxon>Acidobacteriota</taxon>
        <taxon>Terriglobia</taxon>
        <taxon>Terriglobales</taxon>
        <taxon>Acidobacteriaceae</taxon>
        <taxon>Occallatibacter</taxon>
    </lineage>
</organism>
<dbReference type="AlphaFoldDB" id="A0A9J7BPF5"/>
<proteinExistence type="predicted"/>
<dbReference type="Proteomes" id="UP001059380">
    <property type="component" value="Chromosome"/>
</dbReference>
<dbReference type="EMBL" id="CP093313">
    <property type="protein sequence ID" value="UWZ84635.1"/>
    <property type="molecule type" value="Genomic_DNA"/>
</dbReference>
<reference evidence="1" key="1">
    <citation type="submission" date="2021-04" db="EMBL/GenBank/DDBJ databases">
        <title>Phylogenetic analysis of Acidobacteriaceae.</title>
        <authorList>
            <person name="Qiu L."/>
            <person name="Zhang Q."/>
        </authorList>
    </citation>
    <scope>NUCLEOTIDE SEQUENCE</scope>
    <source>
        <strain evidence="1">DSM 25168</strain>
    </source>
</reference>
<accession>A0A9J7BPF5</accession>
<name>A0A9J7BPF5_9BACT</name>
<keyword evidence="2" id="KW-1185">Reference proteome</keyword>